<dbReference type="SUPFAM" id="SSF46894">
    <property type="entry name" value="C-terminal effector domain of the bipartite response regulators"/>
    <property type="match status" value="1"/>
</dbReference>
<dbReference type="Pfam" id="PF00486">
    <property type="entry name" value="Trans_reg_C"/>
    <property type="match status" value="1"/>
</dbReference>
<proteinExistence type="predicted"/>
<sequence>MLRKYTEINWSGRTDLRSNAQAMSGRPVITKRPLAGNFTSIGQRDDPLNRAGLGMPPDQRRSIEAIKIRFEPFELNVLERSLKKAGETIPLGGRAFDLLLALIERSGETVGKDELIAHVWPDVTVEEGSLRVHMSVLRKALGDGQLGRRRYIANVKGRGYCFVAPVTRQTRDNDPRNLLAQPSRIPVQPGCTADGDEAILSLKAMLQTERLTRALGIGRSAIDPKLEKMNSAVIGVVRMFADLIVSLLDTAEQVAQAEETVIATRDEPVAEGISPQSRRLAQHAATTSADCARWQTKPALSKEQDHVDDSGPCRRYSAANRRAAVRPSGEQPGRASSYSGA</sequence>
<dbReference type="PANTHER" id="PTHR47691">
    <property type="entry name" value="REGULATOR-RELATED"/>
    <property type="match status" value="1"/>
</dbReference>
<dbReference type="InterPro" id="IPR018117">
    <property type="entry name" value="C5_DNA_meth_AS"/>
</dbReference>
<evidence type="ECO:0000256" key="4">
    <source>
        <dbReference type="ARBA" id="ARBA00023125"/>
    </source>
</evidence>
<dbReference type="PROSITE" id="PS51755">
    <property type="entry name" value="OMPR_PHOB"/>
    <property type="match status" value="1"/>
</dbReference>
<protein>
    <submittedName>
        <fullName evidence="8">Transcriptional regulator</fullName>
    </submittedName>
</protein>
<accession>A0A5D3KNT4</accession>
<dbReference type="PANTHER" id="PTHR47691:SF3">
    <property type="entry name" value="HTH-TYPE TRANSCRIPTIONAL REGULATOR RV0890C-RELATED"/>
    <property type="match status" value="1"/>
</dbReference>
<dbReference type="PROSITE" id="PS00094">
    <property type="entry name" value="C5_MTASE_1"/>
    <property type="match status" value="1"/>
</dbReference>
<evidence type="ECO:0000259" key="7">
    <source>
        <dbReference type="PROSITE" id="PS51755"/>
    </source>
</evidence>
<evidence type="ECO:0000313" key="8">
    <source>
        <dbReference type="EMBL" id="TYL97786.1"/>
    </source>
</evidence>
<dbReference type="AlphaFoldDB" id="A0A5D3KNT4"/>
<evidence type="ECO:0000256" key="5">
    <source>
        <dbReference type="PROSITE-ProRule" id="PRU01091"/>
    </source>
</evidence>
<feature type="compositionally biased region" description="Basic and acidic residues" evidence="6">
    <location>
        <begin position="300"/>
        <end position="312"/>
    </location>
</feature>
<dbReference type="CDD" id="cd00383">
    <property type="entry name" value="trans_reg_C"/>
    <property type="match status" value="1"/>
</dbReference>
<evidence type="ECO:0000313" key="9">
    <source>
        <dbReference type="Proteomes" id="UP000324758"/>
    </source>
</evidence>
<dbReference type="InterPro" id="IPR036388">
    <property type="entry name" value="WH-like_DNA-bd_sf"/>
</dbReference>
<organism evidence="8 9">
    <name type="scientific">Bradyrhizobium rifense</name>
    <dbReference type="NCBI Taxonomy" id="515499"/>
    <lineage>
        <taxon>Bacteria</taxon>
        <taxon>Pseudomonadati</taxon>
        <taxon>Pseudomonadota</taxon>
        <taxon>Alphaproteobacteria</taxon>
        <taxon>Hyphomicrobiales</taxon>
        <taxon>Nitrobacteraceae</taxon>
        <taxon>Bradyrhizobium</taxon>
    </lineage>
</organism>
<dbReference type="InterPro" id="IPR016032">
    <property type="entry name" value="Sig_transdc_resp-reg_C-effctor"/>
</dbReference>
<dbReference type="EMBL" id="VSSS01000014">
    <property type="protein sequence ID" value="TYL97786.1"/>
    <property type="molecule type" value="Genomic_DNA"/>
</dbReference>
<feature type="region of interest" description="Disordered" evidence="6">
    <location>
        <begin position="298"/>
        <end position="341"/>
    </location>
</feature>
<dbReference type="Proteomes" id="UP000324758">
    <property type="component" value="Unassembled WGS sequence"/>
</dbReference>
<dbReference type="InterPro" id="IPR001867">
    <property type="entry name" value="OmpR/PhoB-type_DNA-bd"/>
</dbReference>
<dbReference type="GO" id="GO:0006355">
    <property type="term" value="P:regulation of DNA-templated transcription"/>
    <property type="evidence" value="ECO:0007669"/>
    <property type="project" value="InterPro"/>
</dbReference>
<evidence type="ECO:0000256" key="3">
    <source>
        <dbReference type="ARBA" id="ARBA00022691"/>
    </source>
</evidence>
<evidence type="ECO:0000256" key="6">
    <source>
        <dbReference type="SAM" id="MobiDB-lite"/>
    </source>
</evidence>
<keyword evidence="9" id="KW-1185">Reference proteome</keyword>
<dbReference type="OrthoDB" id="4473689at2"/>
<dbReference type="GO" id="GO:0000160">
    <property type="term" value="P:phosphorelay signal transduction system"/>
    <property type="evidence" value="ECO:0007669"/>
    <property type="project" value="InterPro"/>
</dbReference>
<evidence type="ECO:0000256" key="2">
    <source>
        <dbReference type="ARBA" id="ARBA00022679"/>
    </source>
</evidence>
<gene>
    <name evidence="8" type="ORF">FXB40_07725</name>
</gene>
<feature type="DNA-binding region" description="OmpR/PhoB-type" evidence="5">
    <location>
        <begin position="65"/>
        <end position="164"/>
    </location>
</feature>
<dbReference type="GO" id="GO:0008168">
    <property type="term" value="F:methyltransferase activity"/>
    <property type="evidence" value="ECO:0007669"/>
    <property type="project" value="UniProtKB-KW"/>
</dbReference>
<name>A0A5D3KNT4_9BRAD</name>
<comment type="caution">
    <text evidence="8">The sequence shown here is derived from an EMBL/GenBank/DDBJ whole genome shotgun (WGS) entry which is preliminary data.</text>
</comment>
<keyword evidence="4 5" id="KW-0238">DNA-binding</keyword>
<reference evidence="8 9" key="1">
    <citation type="submission" date="2019-08" db="EMBL/GenBank/DDBJ databases">
        <title>Bradyrhizobium hipponensis sp. nov., a rhizobium isolated from a Lupinus angustifolius root nodule in Tunisia.</title>
        <authorList>
            <person name="Off K."/>
            <person name="Rejili M."/>
            <person name="Mars M."/>
            <person name="Brachmann A."/>
            <person name="Marin M."/>
        </authorList>
    </citation>
    <scope>NUCLEOTIDE SEQUENCE [LARGE SCALE GENOMIC DNA]</scope>
    <source>
        <strain evidence="8 9">CTAW71</strain>
    </source>
</reference>
<dbReference type="GO" id="GO:0032259">
    <property type="term" value="P:methylation"/>
    <property type="evidence" value="ECO:0007669"/>
    <property type="project" value="UniProtKB-KW"/>
</dbReference>
<dbReference type="GO" id="GO:0003677">
    <property type="term" value="F:DNA binding"/>
    <property type="evidence" value="ECO:0007669"/>
    <property type="project" value="UniProtKB-UniRule"/>
</dbReference>
<evidence type="ECO:0000256" key="1">
    <source>
        <dbReference type="ARBA" id="ARBA00022603"/>
    </source>
</evidence>
<keyword evidence="2" id="KW-0808">Transferase</keyword>
<dbReference type="Gene3D" id="1.10.10.10">
    <property type="entry name" value="Winged helix-like DNA-binding domain superfamily/Winged helix DNA-binding domain"/>
    <property type="match status" value="1"/>
</dbReference>
<keyword evidence="3" id="KW-0949">S-adenosyl-L-methionine</keyword>
<keyword evidence="1" id="KW-0489">Methyltransferase</keyword>
<dbReference type="SMART" id="SM00862">
    <property type="entry name" value="Trans_reg_C"/>
    <property type="match status" value="1"/>
</dbReference>
<feature type="domain" description="OmpR/PhoB-type" evidence="7">
    <location>
        <begin position="65"/>
        <end position="164"/>
    </location>
</feature>